<keyword evidence="3" id="KW-1185">Reference proteome</keyword>
<name>A0ABD3GSZ8_9MARC</name>
<feature type="region of interest" description="Disordered" evidence="1">
    <location>
        <begin position="139"/>
        <end position="211"/>
    </location>
</feature>
<feature type="region of interest" description="Disordered" evidence="1">
    <location>
        <begin position="223"/>
        <end position="259"/>
    </location>
</feature>
<organism evidence="2 3">
    <name type="scientific">Riccia sorocarpa</name>
    <dbReference type="NCBI Taxonomy" id="122646"/>
    <lineage>
        <taxon>Eukaryota</taxon>
        <taxon>Viridiplantae</taxon>
        <taxon>Streptophyta</taxon>
        <taxon>Embryophyta</taxon>
        <taxon>Marchantiophyta</taxon>
        <taxon>Marchantiopsida</taxon>
        <taxon>Marchantiidae</taxon>
        <taxon>Marchantiales</taxon>
        <taxon>Ricciaceae</taxon>
        <taxon>Riccia</taxon>
    </lineage>
</organism>
<dbReference type="AlphaFoldDB" id="A0ABD3GSZ8"/>
<feature type="compositionally biased region" description="Basic and acidic residues" evidence="1">
    <location>
        <begin position="201"/>
        <end position="211"/>
    </location>
</feature>
<sequence length="259" mass="28901">MERKKTQGYLAPDIDQGMPADDDAGTRTNNFIDAADTASKGQDLGKLVPFVVIARSLWLERNKATYAHQRTNTPIAALLSHARDILASLKQKTEESTRGFQQLQVAETALTMAIQRATQNERIGAELTLSRTEISETQINLSADGDNSAETHRSTQPSQNNDSANTEDAETTRNRTTHPRSKESQMQPALTPLEVGLTTPRDNHTSERYNRDQLWSISSDIAHGRPIQRLRHSQNAERHDDNPWTSPPPCFSSSCLRED</sequence>
<proteinExistence type="predicted"/>
<reference evidence="2 3" key="1">
    <citation type="submission" date="2024-09" db="EMBL/GenBank/DDBJ databases">
        <title>Chromosome-scale assembly of Riccia sorocarpa.</title>
        <authorList>
            <person name="Paukszto L."/>
        </authorList>
    </citation>
    <scope>NUCLEOTIDE SEQUENCE [LARGE SCALE GENOMIC DNA]</scope>
    <source>
        <strain evidence="2">LP-2024</strain>
        <tissue evidence="2">Aerial parts of the thallus</tissue>
    </source>
</reference>
<evidence type="ECO:0000313" key="2">
    <source>
        <dbReference type="EMBL" id="KAL3681220.1"/>
    </source>
</evidence>
<dbReference type="EMBL" id="JBJQOH010000007">
    <property type="protein sequence ID" value="KAL3681220.1"/>
    <property type="molecule type" value="Genomic_DNA"/>
</dbReference>
<evidence type="ECO:0000313" key="3">
    <source>
        <dbReference type="Proteomes" id="UP001633002"/>
    </source>
</evidence>
<evidence type="ECO:0000256" key="1">
    <source>
        <dbReference type="SAM" id="MobiDB-lite"/>
    </source>
</evidence>
<accession>A0ABD3GSZ8</accession>
<gene>
    <name evidence="2" type="ORF">R1sor_024176</name>
</gene>
<feature type="compositionally biased region" description="Polar residues" evidence="1">
    <location>
        <begin position="154"/>
        <end position="166"/>
    </location>
</feature>
<comment type="caution">
    <text evidence="2">The sequence shown here is derived from an EMBL/GenBank/DDBJ whole genome shotgun (WGS) entry which is preliminary data.</text>
</comment>
<feature type="region of interest" description="Disordered" evidence="1">
    <location>
        <begin position="1"/>
        <end position="26"/>
    </location>
</feature>
<protein>
    <submittedName>
        <fullName evidence="2">Uncharacterized protein</fullName>
    </submittedName>
</protein>
<dbReference type="Proteomes" id="UP001633002">
    <property type="component" value="Unassembled WGS sequence"/>
</dbReference>